<dbReference type="PROSITE" id="PS50082">
    <property type="entry name" value="WD_REPEATS_2"/>
    <property type="match status" value="3"/>
</dbReference>
<reference evidence="5" key="1">
    <citation type="submission" date="2023-06" db="EMBL/GenBank/DDBJ databases">
        <title>Genome-scale phylogeny and comparative genomics of the fungal order Sordariales.</title>
        <authorList>
            <consortium name="Lawrence Berkeley National Laboratory"/>
            <person name="Hensen N."/>
            <person name="Bonometti L."/>
            <person name="Westerberg I."/>
            <person name="Brannstrom I.O."/>
            <person name="Guillou S."/>
            <person name="Cros-Aarteil S."/>
            <person name="Calhoun S."/>
            <person name="Haridas S."/>
            <person name="Kuo A."/>
            <person name="Mondo S."/>
            <person name="Pangilinan J."/>
            <person name="Riley R."/>
            <person name="Labutti K."/>
            <person name="Andreopoulos B."/>
            <person name="Lipzen A."/>
            <person name="Chen C."/>
            <person name="Yanf M."/>
            <person name="Daum C."/>
            <person name="Ng V."/>
            <person name="Clum A."/>
            <person name="Steindorff A."/>
            <person name="Ohm R."/>
            <person name="Martin F."/>
            <person name="Silar P."/>
            <person name="Natvig D."/>
            <person name="Lalanne C."/>
            <person name="Gautier V."/>
            <person name="Ament-Velasquez S.L."/>
            <person name="Kruys A."/>
            <person name="Hutchinson M.I."/>
            <person name="Powell A.J."/>
            <person name="Barry K."/>
            <person name="Miller A.N."/>
            <person name="Grigoriev I.V."/>
            <person name="Debuchy R."/>
            <person name="Gladieux P."/>
            <person name="Thoren M.H."/>
            <person name="Johannesson H."/>
        </authorList>
    </citation>
    <scope>NUCLEOTIDE SEQUENCE</scope>
    <source>
        <strain evidence="5">CBS 540.89</strain>
    </source>
</reference>
<feature type="region of interest" description="Disordered" evidence="4">
    <location>
        <begin position="621"/>
        <end position="643"/>
    </location>
</feature>
<dbReference type="Proteomes" id="UP001172159">
    <property type="component" value="Unassembled WGS sequence"/>
</dbReference>
<evidence type="ECO:0000256" key="2">
    <source>
        <dbReference type="ARBA" id="ARBA00022737"/>
    </source>
</evidence>
<accession>A0AA40AXS2</accession>
<dbReference type="InterPro" id="IPR020472">
    <property type="entry name" value="WD40_PAC1"/>
</dbReference>
<dbReference type="InterPro" id="IPR036322">
    <property type="entry name" value="WD40_repeat_dom_sf"/>
</dbReference>
<dbReference type="FunFam" id="2.130.10.10:FF:000733">
    <property type="entry name" value="WD40 repeat-like protein"/>
    <property type="match status" value="1"/>
</dbReference>
<dbReference type="Gene3D" id="2.130.10.10">
    <property type="entry name" value="YVTN repeat-like/Quinoprotein amine dehydrogenase"/>
    <property type="match status" value="2"/>
</dbReference>
<evidence type="ECO:0000256" key="3">
    <source>
        <dbReference type="PROSITE-ProRule" id="PRU00221"/>
    </source>
</evidence>
<dbReference type="SUPFAM" id="SSF50978">
    <property type="entry name" value="WD40 repeat-like"/>
    <property type="match status" value="1"/>
</dbReference>
<sequence>MSGDNSQGDPNGGGPWRRPQTLEALYDAIRAADDGIPQEVFDSIREEQGEENYDEVDLWDVLLMQDLAEYERIRGTADGEPGGVELEVMLEAIPVRNEDEPPPLEGEEESRVLRRVVRITGDGAGGGLNHHQIISLLRGQDLTNMIFNDAGVDHMEVDDMLHQPRPNTQDPDRFPKVPSEEGRKLMESGSFGSFDIHQRRPRGISRRLLDRELGLGEVEQQRNRGLMLQQMLPSTKPEMIIHYQNCVCCGQFSGDGNFFYTCTKDFKVRLYDTSNVYNWRYYKTFSYPFGQWTMTDADLSPDNRWLAFTSLQPEVAIAPTDPKDTGDSYTLNFAGGLDDDGWGGSFGIYSIRFSGDGRQLVAGTSTDSVVVYDIESRTVLHHIHAHLDDVNAVCFADRMSPHILYSGSDDCVIKVWDTRSIGDTRPAAAFVGHTEGLTYIDSKHDGRYILSNGKDQSMKLWDLRKAMSTDTFISTNPTAITRSADWQFDYRWQEYDESRWYQHPQDNSVVTFRGHKVQRTLIRCHFSPPNSTDSRYVYSGSADGHVYIWNIDATLAKKIDVESATEAATGGAGRYRNPRYQLHSYESQWSTIVRDVGWHPNAPILVASSWCGAANDTGTASVHGYNETEGGDGEESEGEGEDEGMAMGRVVDEKLNVPQVPVGRGLRPRIF</sequence>
<comment type="caution">
    <text evidence="5">The sequence shown here is derived from an EMBL/GenBank/DDBJ whole genome shotgun (WGS) entry which is preliminary data.</text>
</comment>
<dbReference type="AlphaFoldDB" id="A0AA40AXS2"/>
<gene>
    <name evidence="5" type="ORF">B0T21DRAFT_414301</name>
</gene>
<keyword evidence="1 3" id="KW-0853">WD repeat</keyword>
<evidence type="ECO:0000256" key="4">
    <source>
        <dbReference type="SAM" id="MobiDB-lite"/>
    </source>
</evidence>
<evidence type="ECO:0000313" key="5">
    <source>
        <dbReference type="EMBL" id="KAK0723958.1"/>
    </source>
</evidence>
<dbReference type="PANTHER" id="PTHR19847:SF7">
    <property type="entry name" value="DDB1- AND CUL4-ASSOCIATED FACTOR 11"/>
    <property type="match status" value="1"/>
</dbReference>
<dbReference type="InterPro" id="IPR051859">
    <property type="entry name" value="DCAF"/>
</dbReference>
<feature type="repeat" description="WD" evidence="3">
    <location>
        <begin position="531"/>
        <end position="552"/>
    </location>
</feature>
<dbReference type="InterPro" id="IPR019775">
    <property type="entry name" value="WD40_repeat_CS"/>
</dbReference>
<dbReference type="GO" id="GO:0043161">
    <property type="term" value="P:proteasome-mediated ubiquitin-dependent protein catabolic process"/>
    <property type="evidence" value="ECO:0007669"/>
    <property type="project" value="TreeGrafter"/>
</dbReference>
<evidence type="ECO:0000256" key="1">
    <source>
        <dbReference type="ARBA" id="ARBA00022574"/>
    </source>
</evidence>
<dbReference type="SMART" id="SM00320">
    <property type="entry name" value="WD40"/>
    <property type="match status" value="5"/>
</dbReference>
<dbReference type="PROSITE" id="PS50294">
    <property type="entry name" value="WD_REPEATS_REGION"/>
    <property type="match status" value="2"/>
</dbReference>
<organism evidence="5 6">
    <name type="scientific">Apiosordaria backusii</name>
    <dbReference type="NCBI Taxonomy" id="314023"/>
    <lineage>
        <taxon>Eukaryota</taxon>
        <taxon>Fungi</taxon>
        <taxon>Dikarya</taxon>
        <taxon>Ascomycota</taxon>
        <taxon>Pezizomycotina</taxon>
        <taxon>Sordariomycetes</taxon>
        <taxon>Sordariomycetidae</taxon>
        <taxon>Sordariales</taxon>
        <taxon>Lasiosphaeriaceae</taxon>
        <taxon>Apiosordaria</taxon>
    </lineage>
</organism>
<feature type="repeat" description="WD" evidence="3">
    <location>
        <begin position="383"/>
        <end position="420"/>
    </location>
</feature>
<dbReference type="PANTHER" id="PTHR19847">
    <property type="entry name" value="DDB1- AND CUL4-ASSOCIATED FACTOR 11"/>
    <property type="match status" value="1"/>
</dbReference>
<dbReference type="PRINTS" id="PR00320">
    <property type="entry name" value="GPROTEINBRPT"/>
</dbReference>
<evidence type="ECO:0000313" key="6">
    <source>
        <dbReference type="Proteomes" id="UP001172159"/>
    </source>
</evidence>
<dbReference type="Pfam" id="PF00400">
    <property type="entry name" value="WD40"/>
    <property type="match status" value="4"/>
</dbReference>
<feature type="compositionally biased region" description="Acidic residues" evidence="4">
    <location>
        <begin position="629"/>
        <end position="643"/>
    </location>
</feature>
<keyword evidence="6" id="KW-1185">Reference proteome</keyword>
<proteinExistence type="predicted"/>
<name>A0AA40AXS2_9PEZI</name>
<dbReference type="GO" id="GO:0080008">
    <property type="term" value="C:Cul4-RING E3 ubiquitin ligase complex"/>
    <property type="evidence" value="ECO:0007669"/>
    <property type="project" value="TreeGrafter"/>
</dbReference>
<keyword evidence="2" id="KW-0677">Repeat</keyword>
<protein>
    <submittedName>
        <fullName evidence="5">WD40-repeat-containing domain protein</fullName>
    </submittedName>
</protein>
<dbReference type="EMBL" id="JAUKTV010000011">
    <property type="protein sequence ID" value="KAK0723958.1"/>
    <property type="molecule type" value="Genomic_DNA"/>
</dbReference>
<dbReference type="PROSITE" id="PS00678">
    <property type="entry name" value="WD_REPEATS_1"/>
    <property type="match status" value="1"/>
</dbReference>
<dbReference type="InterPro" id="IPR001680">
    <property type="entry name" value="WD40_rpt"/>
</dbReference>
<dbReference type="InterPro" id="IPR015943">
    <property type="entry name" value="WD40/YVTN_repeat-like_dom_sf"/>
</dbReference>
<feature type="repeat" description="WD" evidence="3">
    <location>
        <begin position="430"/>
        <end position="471"/>
    </location>
</feature>